<dbReference type="SUPFAM" id="SSF55073">
    <property type="entry name" value="Nucleotide cyclase"/>
    <property type="match status" value="1"/>
</dbReference>
<keyword evidence="4" id="KW-1133">Transmembrane helix</keyword>
<keyword evidence="4" id="KW-0812">Transmembrane</keyword>
<dbReference type="PANTHER" id="PTHR45138:SF9">
    <property type="entry name" value="DIGUANYLATE CYCLASE DGCM-RELATED"/>
    <property type="match status" value="1"/>
</dbReference>
<dbReference type="PROSITE" id="PS50887">
    <property type="entry name" value="GGDEF"/>
    <property type="match status" value="1"/>
</dbReference>
<name>A0ABW1EDM0_9BACT</name>
<dbReference type="Gene3D" id="3.30.70.270">
    <property type="match status" value="1"/>
</dbReference>
<comment type="caution">
    <text evidence="6">The sequence shown here is derived from an EMBL/GenBank/DDBJ whole genome shotgun (WGS) entry which is preliminary data.</text>
</comment>
<dbReference type="EC" id="2.7.7.65" evidence="1"/>
<dbReference type="SUPFAM" id="SSF55781">
    <property type="entry name" value="GAF domain-like"/>
    <property type="match status" value="1"/>
</dbReference>
<evidence type="ECO:0000313" key="6">
    <source>
        <dbReference type="EMBL" id="MFC5862095.1"/>
    </source>
</evidence>
<feature type="coiled-coil region" evidence="3">
    <location>
        <begin position="197"/>
        <end position="227"/>
    </location>
</feature>
<organism evidence="6 7">
    <name type="scientific">Acidicapsa dinghuensis</name>
    <dbReference type="NCBI Taxonomy" id="2218256"/>
    <lineage>
        <taxon>Bacteria</taxon>
        <taxon>Pseudomonadati</taxon>
        <taxon>Acidobacteriota</taxon>
        <taxon>Terriglobia</taxon>
        <taxon>Terriglobales</taxon>
        <taxon>Acidobacteriaceae</taxon>
        <taxon>Acidicapsa</taxon>
    </lineage>
</organism>
<evidence type="ECO:0000256" key="2">
    <source>
        <dbReference type="ARBA" id="ARBA00034247"/>
    </source>
</evidence>
<evidence type="ECO:0000313" key="7">
    <source>
        <dbReference type="Proteomes" id="UP001596091"/>
    </source>
</evidence>
<dbReference type="Proteomes" id="UP001596091">
    <property type="component" value="Unassembled WGS sequence"/>
</dbReference>
<keyword evidence="4" id="KW-0472">Membrane</keyword>
<accession>A0ABW1EDM0</accession>
<reference evidence="7" key="1">
    <citation type="journal article" date="2019" name="Int. J. Syst. Evol. Microbiol.">
        <title>The Global Catalogue of Microorganisms (GCM) 10K type strain sequencing project: providing services to taxonomists for standard genome sequencing and annotation.</title>
        <authorList>
            <consortium name="The Broad Institute Genomics Platform"/>
            <consortium name="The Broad Institute Genome Sequencing Center for Infectious Disease"/>
            <person name="Wu L."/>
            <person name="Ma J."/>
        </authorList>
    </citation>
    <scope>NUCLEOTIDE SEQUENCE [LARGE SCALE GENOMIC DNA]</scope>
    <source>
        <strain evidence="7">JCM 4087</strain>
    </source>
</reference>
<dbReference type="EMBL" id="JBHSPH010000002">
    <property type="protein sequence ID" value="MFC5862095.1"/>
    <property type="molecule type" value="Genomic_DNA"/>
</dbReference>
<dbReference type="RefSeq" id="WP_263338194.1">
    <property type="nucleotide sequence ID" value="NZ_JAGSYH010000004.1"/>
</dbReference>
<keyword evidence="6" id="KW-0808">Transferase</keyword>
<sequence>MPITLIILAAIGAVCFTIGAGIFLYHNDRRLVSAREWIEHTQEVLLSVQRASQQTDRIEAETKWSIATKDAESVQAAQRDAIRLQTSTLHLKQLVSDNRNQDANIQELLSCTSALTRTLNAPGELDAVKAETLRCRQALALMTEQENELLGERTATSSERSQMSVVTELSLAALSLAAIAVLFSLLARDALFRARIARQWLETNRQLQESNRELAQTMTALEQHAKQATLLAAFRDELQLCATLSEVYSSASVRFPQLLPGTNGAFAVINNSRDTVEKLATWGNPGSVVSEIFTPNACCGLRGGQVRWRGPGESEIDCSHFVGPPPDRYVCIPLAAQGETLGVLSIECPTEEIASEIGNRPETLRQLVHLTAIAHASLELRSKLENQSIRDSLTGLFNRHFMQIALDRELARAIRRKNGLAVFMIDVDHFKEFNDRFSHAAGDTVLREVAKTLQGAVRAEDVVCRYGGEEFTVILPEITENHAMERAENLRRSVESLHSNLGSDIYSEVTVSIGVALFPAHGNVSDSLLRQADAALYRAKNEGRNRTCISNDGFVKMA</sequence>
<evidence type="ECO:0000256" key="3">
    <source>
        <dbReference type="SAM" id="Coils"/>
    </source>
</evidence>
<dbReference type="PANTHER" id="PTHR45138">
    <property type="entry name" value="REGULATORY COMPONENTS OF SENSORY TRANSDUCTION SYSTEM"/>
    <property type="match status" value="1"/>
</dbReference>
<gene>
    <name evidence="6" type="ORF">ACFPT7_07305</name>
</gene>
<protein>
    <recommendedName>
        <fullName evidence="1">diguanylate cyclase</fullName>
        <ecNumber evidence="1">2.7.7.65</ecNumber>
    </recommendedName>
</protein>
<comment type="catalytic activity">
    <reaction evidence="2">
        <text>2 GTP = 3',3'-c-di-GMP + 2 diphosphate</text>
        <dbReference type="Rhea" id="RHEA:24898"/>
        <dbReference type="ChEBI" id="CHEBI:33019"/>
        <dbReference type="ChEBI" id="CHEBI:37565"/>
        <dbReference type="ChEBI" id="CHEBI:58805"/>
        <dbReference type="EC" id="2.7.7.65"/>
    </reaction>
</comment>
<dbReference type="InterPro" id="IPR050469">
    <property type="entry name" value="Diguanylate_Cyclase"/>
</dbReference>
<feature type="transmembrane region" description="Helical" evidence="4">
    <location>
        <begin position="169"/>
        <end position="187"/>
    </location>
</feature>
<keyword evidence="7" id="KW-1185">Reference proteome</keyword>
<dbReference type="NCBIfam" id="TIGR00254">
    <property type="entry name" value="GGDEF"/>
    <property type="match status" value="1"/>
</dbReference>
<feature type="transmembrane region" description="Helical" evidence="4">
    <location>
        <begin position="6"/>
        <end position="25"/>
    </location>
</feature>
<evidence type="ECO:0000256" key="1">
    <source>
        <dbReference type="ARBA" id="ARBA00012528"/>
    </source>
</evidence>
<dbReference type="InterPro" id="IPR029787">
    <property type="entry name" value="Nucleotide_cyclase"/>
</dbReference>
<keyword evidence="6" id="KW-0548">Nucleotidyltransferase</keyword>
<evidence type="ECO:0000259" key="5">
    <source>
        <dbReference type="PROSITE" id="PS50887"/>
    </source>
</evidence>
<feature type="domain" description="GGDEF" evidence="5">
    <location>
        <begin position="418"/>
        <end position="552"/>
    </location>
</feature>
<proteinExistence type="predicted"/>
<dbReference type="CDD" id="cd01949">
    <property type="entry name" value="GGDEF"/>
    <property type="match status" value="1"/>
</dbReference>
<dbReference type="SMART" id="SM00267">
    <property type="entry name" value="GGDEF"/>
    <property type="match status" value="1"/>
</dbReference>
<dbReference type="InterPro" id="IPR000160">
    <property type="entry name" value="GGDEF_dom"/>
</dbReference>
<dbReference type="GO" id="GO:0052621">
    <property type="term" value="F:diguanylate cyclase activity"/>
    <property type="evidence" value="ECO:0007669"/>
    <property type="project" value="UniProtKB-EC"/>
</dbReference>
<keyword evidence="3" id="KW-0175">Coiled coil</keyword>
<evidence type="ECO:0000256" key="4">
    <source>
        <dbReference type="SAM" id="Phobius"/>
    </source>
</evidence>
<dbReference type="Pfam" id="PF00990">
    <property type="entry name" value="GGDEF"/>
    <property type="match status" value="1"/>
</dbReference>
<dbReference type="InterPro" id="IPR043128">
    <property type="entry name" value="Rev_trsase/Diguanyl_cyclase"/>
</dbReference>